<protein>
    <submittedName>
        <fullName evidence="1">Uncharacterized protein</fullName>
    </submittedName>
</protein>
<gene>
    <name evidence="1" type="ORF">SAMN05443244_1016</name>
</gene>
<dbReference type="RefSeq" id="WP_212733138.1">
    <property type="nucleotide sequence ID" value="NZ_FNSD01000001.1"/>
</dbReference>
<name>A0A1H4K5D8_9BACT</name>
<evidence type="ECO:0000313" key="2">
    <source>
        <dbReference type="Proteomes" id="UP000182409"/>
    </source>
</evidence>
<evidence type="ECO:0000313" key="1">
    <source>
        <dbReference type="EMBL" id="SEB53744.1"/>
    </source>
</evidence>
<sequence>MELKKFNVTVMRFNPLEGVTGGETFVLPVDSPDEEHAVSAAMSNAIAFSTKVERSNPLPVAFTCAGIEMRSE</sequence>
<accession>A0A1H4K5D8</accession>
<organism evidence="1 2">
    <name type="scientific">Terriglobus roseus</name>
    <dbReference type="NCBI Taxonomy" id="392734"/>
    <lineage>
        <taxon>Bacteria</taxon>
        <taxon>Pseudomonadati</taxon>
        <taxon>Acidobacteriota</taxon>
        <taxon>Terriglobia</taxon>
        <taxon>Terriglobales</taxon>
        <taxon>Acidobacteriaceae</taxon>
        <taxon>Terriglobus</taxon>
    </lineage>
</organism>
<reference evidence="1 2" key="1">
    <citation type="submission" date="2016-10" db="EMBL/GenBank/DDBJ databases">
        <authorList>
            <person name="de Groot N.N."/>
        </authorList>
    </citation>
    <scope>NUCLEOTIDE SEQUENCE [LARGE SCALE GENOMIC DNA]</scope>
    <source>
        <strain evidence="1 2">AB35.6</strain>
    </source>
</reference>
<dbReference type="Proteomes" id="UP000182409">
    <property type="component" value="Unassembled WGS sequence"/>
</dbReference>
<dbReference type="AlphaFoldDB" id="A0A1H4K5D8"/>
<proteinExistence type="predicted"/>
<dbReference type="EMBL" id="FNSD01000001">
    <property type="protein sequence ID" value="SEB53744.1"/>
    <property type="molecule type" value="Genomic_DNA"/>
</dbReference>